<evidence type="ECO:0008006" key="3">
    <source>
        <dbReference type="Google" id="ProtNLM"/>
    </source>
</evidence>
<comment type="caution">
    <text evidence="1">The sequence shown here is derived from an EMBL/GenBank/DDBJ whole genome shotgun (WGS) entry which is preliminary data.</text>
</comment>
<organism evidence="1 2">
    <name type="scientific">Staphylococcus borealis</name>
    <dbReference type="NCBI Taxonomy" id="2742203"/>
    <lineage>
        <taxon>Bacteria</taxon>
        <taxon>Bacillati</taxon>
        <taxon>Bacillota</taxon>
        <taxon>Bacilli</taxon>
        <taxon>Bacillales</taxon>
        <taxon>Staphylococcaceae</taxon>
        <taxon>Staphylococcus</taxon>
    </lineage>
</organism>
<dbReference type="GeneID" id="74187567"/>
<reference evidence="1 2" key="1">
    <citation type="submission" date="2020-06" db="EMBL/GenBank/DDBJ databases">
        <title>Staphylococcus borealis sp. nov. -A novel member of the Staphylococcaceae family isolated from skin and blood in humans.</title>
        <authorList>
            <person name="Pain M."/>
            <person name="Wolden R."/>
            <person name="Jaen-Luchoro D."/>
            <person name="Salva-Serra F."/>
            <person name="Iglesias B.P."/>
            <person name="Karlsson R."/>
            <person name="Klingenberg C."/>
            <person name="Cavanagh J.P."/>
        </authorList>
    </citation>
    <scope>NUCLEOTIDE SEQUENCE [LARGE SCALE GENOMIC DNA]</scope>
    <source>
        <strain evidence="1 2">58-22</strain>
    </source>
</reference>
<name>A0ABX2LKM2_9STAP</name>
<dbReference type="RefSeq" id="WP_053030251.1">
    <property type="nucleotide sequence ID" value="NZ_CUEE01000006.1"/>
</dbReference>
<keyword evidence="2" id="KW-1185">Reference proteome</keyword>
<evidence type="ECO:0000313" key="1">
    <source>
        <dbReference type="EMBL" id="NUI82828.1"/>
    </source>
</evidence>
<sequence length="112" mass="13069">MINLTIFSANYIDLQNKLYRYQSKNYFIADVINDLIKYGIQLSKLNKNDEIDKTIEINIINFLITCLYVNKESNMLKNTVLENSNLKKYIENGLIDDLDILSQVIDAKNKDN</sequence>
<protein>
    <recommendedName>
        <fullName evidence="3">Transcriptional regulator</fullName>
    </recommendedName>
</protein>
<gene>
    <name evidence="1" type="ORF">HUN84_08870</name>
</gene>
<evidence type="ECO:0000313" key="2">
    <source>
        <dbReference type="Proteomes" id="UP000610527"/>
    </source>
</evidence>
<accession>A0ABX2LKM2</accession>
<proteinExistence type="predicted"/>
<dbReference type="EMBL" id="JABVEG010000005">
    <property type="protein sequence ID" value="NUI82828.1"/>
    <property type="molecule type" value="Genomic_DNA"/>
</dbReference>
<dbReference type="Proteomes" id="UP000610527">
    <property type="component" value="Unassembled WGS sequence"/>
</dbReference>